<accession>A0AAW0R298</accession>
<dbReference type="EMBL" id="JAQQWP010000004">
    <property type="protein sequence ID" value="KAK8121365.1"/>
    <property type="molecule type" value="Genomic_DNA"/>
</dbReference>
<evidence type="ECO:0000313" key="2">
    <source>
        <dbReference type="Proteomes" id="UP001392437"/>
    </source>
</evidence>
<proteinExistence type="predicted"/>
<comment type="caution">
    <text evidence="1">The sequence shown here is derived from an EMBL/GenBank/DDBJ whole genome shotgun (WGS) entry which is preliminary data.</text>
</comment>
<dbReference type="AlphaFoldDB" id="A0AAW0R298"/>
<gene>
    <name evidence="1" type="ORF">PG999_005485</name>
</gene>
<protein>
    <submittedName>
        <fullName evidence="1">Uncharacterized protein</fullName>
    </submittedName>
</protein>
<sequence>MSVMSDATRYKVARSDDPDALCCSKTNRAQSPRAAAAEADSERRVCCLKAISKAKAFVPYHNRARQSENAIACDGLQLWVPTNVGMGTLGH</sequence>
<organism evidence="1 2">
    <name type="scientific">Apiospora kogelbergensis</name>
    <dbReference type="NCBI Taxonomy" id="1337665"/>
    <lineage>
        <taxon>Eukaryota</taxon>
        <taxon>Fungi</taxon>
        <taxon>Dikarya</taxon>
        <taxon>Ascomycota</taxon>
        <taxon>Pezizomycotina</taxon>
        <taxon>Sordariomycetes</taxon>
        <taxon>Xylariomycetidae</taxon>
        <taxon>Amphisphaeriales</taxon>
        <taxon>Apiosporaceae</taxon>
        <taxon>Apiospora</taxon>
    </lineage>
</organism>
<evidence type="ECO:0000313" key="1">
    <source>
        <dbReference type="EMBL" id="KAK8121365.1"/>
    </source>
</evidence>
<keyword evidence="2" id="KW-1185">Reference proteome</keyword>
<name>A0AAW0R298_9PEZI</name>
<reference evidence="1 2" key="1">
    <citation type="submission" date="2023-01" db="EMBL/GenBank/DDBJ databases">
        <title>Analysis of 21 Apiospora genomes using comparative genomics revels a genus with tremendous synthesis potential of carbohydrate active enzymes and secondary metabolites.</title>
        <authorList>
            <person name="Sorensen T."/>
        </authorList>
    </citation>
    <scope>NUCLEOTIDE SEQUENCE [LARGE SCALE GENOMIC DNA]</scope>
    <source>
        <strain evidence="1 2">CBS 117206</strain>
    </source>
</reference>
<dbReference type="Proteomes" id="UP001392437">
    <property type="component" value="Unassembled WGS sequence"/>
</dbReference>